<gene>
    <name evidence="4" type="ORF">K3177_01625</name>
</gene>
<dbReference type="InterPro" id="IPR025091">
    <property type="entry name" value="DUF4019"/>
</dbReference>
<keyword evidence="2" id="KW-0812">Transmembrane</keyword>
<organism evidence="4 5">
    <name type="scientific">Qipengyuania pacifica</name>
    <dbReference type="NCBI Taxonomy" id="2860199"/>
    <lineage>
        <taxon>Bacteria</taxon>
        <taxon>Pseudomonadati</taxon>
        <taxon>Pseudomonadota</taxon>
        <taxon>Alphaproteobacteria</taxon>
        <taxon>Sphingomonadales</taxon>
        <taxon>Erythrobacteraceae</taxon>
        <taxon>Qipengyuania</taxon>
    </lineage>
</organism>
<proteinExistence type="predicted"/>
<dbReference type="RefSeq" id="WP_221596598.1">
    <property type="nucleotide sequence ID" value="NZ_JAIGNQ010000001.1"/>
</dbReference>
<evidence type="ECO:0000313" key="5">
    <source>
        <dbReference type="Proteomes" id="UP000776651"/>
    </source>
</evidence>
<dbReference type="InterPro" id="IPR000792">
    <property type="entry name" value="Tscrpt_reg_LuxR_C"/>
</dbReference>
<dbReference type="SMART" id="SM00421">
    <property type="entry name" value="HTH_LUXR"/>
    <property type="match status" value="1"/>
</dbReference>
<dbReference type="InterPro" id="IPR016032">
    <property type="entry name" value="Sig_transdc_resp-reg_C-effctor"/>
</dbReference>
<evidence type="ECO:0000313" key="4">
    <source>
        <dbReference type="EMBL" id="MBX7487204.1"/>
    </source>
</evidence>
<reference evidence="4 5" key="1">
    <citation type="submission" date="2021-08" db="EMBL/GenBank/DDBJ databases">
        <title>Comparative Genomics Analysis of the Genus Qipengyuania Reveals Extensive Genetic Diversity and Metabolic Versatility, Including the Description of Fifteen Novel Species.</title>
        <authorList>
            <person name="Liu Y."/>
        </authorList>
    </citation>
    <scope>NUCLEOTIDE SEQUENCE [LARGE SCALE GENOMIC DNA]</scope>
    <source>
        <strain evidence="4 5">GH25</strain>
    </source>
</reference>
<dbReference type="PROSITE" id="PS50043">
    <property type="entry name" value="HTH_LUXR_2"/>
    <property type="match status" value="1"/>
</dbReference>
<evidence type="ECO:0000256" key="2">
    <source>
        <dbReference type="SAM" id="Phobius"/>
    </source>
</evidence>
<dbReference type="PRINTS" id="PR00038">
    <property type="entry name" value="HTHLUXR"/>
</dbReference>
<dbReference type="SUPFAM" id="SSF46894">
    <property type="entry name" value="C-terminal effector domain of the bipartite response regulators"/>
    <property type="match status" value="1"/>
</dbReference>
<evidence type="ECO:0000256" key="1">
    <source>
        <dbReference type="SAM" id="MobiDB-lite"/>
    </source>
</evidence>
<dbReference type="Gene3D" id="1.10.10.10">
    <property type="entry name" value="Winged helix-like DNA-binding domain superfamily/Winged helix DNA-binding domain"/>
    <property type="match status" value="1"/>
</dbReference>
<feature type="transmembrane region" description="Helical" evidence="2">
    <location>
        <begin position="102"/>
        <end position="124"/>
    </location>
</feature>
<accession>A0ABS7JF92</accession>
<feature type="region of interest" description="Disordered" evidence="1">
    <location>
        <begin position="70"/>
        <end position="95"/>
    </location>
</feature>
<evidence type="ECO:0000259" key="3">
    <source>
        <dbReference type="PROSITE" id="PS50043"/>
    </source>
</evidence>
<dbReference type="Pfam" id="PF00196">
    <property type="entry name" value="GerE"/>
    <property type="match status" value="1"/>
</dbReference>
<keyword evidence="2" id="KW-1133">Transmembrane helix</keyword>
<dbReference type="Proteomes" id="UP000776651">
    <property type="component" value="Unassembled WGS sequence"/>
</dbReference>
<dbReference type="InterPro" id="IPR036388">
    <property type="entry name" value="WH-like_DNA-bd_sf"/>
</dbReference>
<keyword evidence="5" id="KW-1185">Reference proteome</keyword>
<feature type="domain" description="HTH luxR-type" evidence="3">
    <location>
        <begin position="1"/>
        <end position="66"/>
    </location>
</feature>
<dbReference type="Pfam" id="PF13211">
    <property type="entry name" value="DUF4019"/>
    <property type="match status" value="1"/>
</dbReference>
<sequence>MADGYDELTDKEKQTLRLMVRGHDAKSAASELALSVHTINERLRAARRKLEVTSSREAARLVLEREGVAPEKPVSRDLGDAGARQSDDDGGATAGMPARRPILAGVIIMLTLAAAALFLVPAVVQNDTSTGTTQSSPSDAEVESAARAWLALLDAGDWEASFAATASSFRKANTLKLWSDTAEKVQSGLGKTLSREYIGQDDVPSPQGITIVKFHTDFANRTGVVETISLVREDGAWKVAGIYVS</sequence>
<name>A0ABS7JF92_9SPHN</name>
<feature type="compositionally biased region" description="Basic and acidic residues" evidence="1">
    <location>
        <begin position="70"/>
        <end position="79"/>
    </location>
</feature>
<protein>
    <submittedName>
        <fullName evidence="4">DUF4019 domain-containing protein</fullName>
    </submittedName>
</protein>
<comment type="caution">
    <text evidence="4">The sequence shown here is derived from an EMBL/GenBank/DDBJ whole genome shotgun (WGS) entry which is preliminary data.</text>
</comment>
<dbReference type="EMBL" id="JAIGNQ010000001">
    <property type="protein sequence ID" value="MBX7487204.1"/>
    <property type="molecule type" value="Genomic_DNA"/>
</dbReference>
<keyword evidence="2" id="KW-0472">Membrane</keyword>